<evidence type="ECO:0000256" key="1">
    <source>
        <dbReference type="SAM" id="Phobius"/>
    </source>
</evidence>
<feature type="transmembrane region" description="Helical" evidence="1">
    <location>
        <begin position="12"/>
        <end position="32"/>
    </location>
</feature>
<keyword evidence="1" id="KW-0472">Membrane</keyword>
<keyword evidence="1" id="KW-0812">Transmembrane</keyword>
<dbReference type="AlphaFoldDB" id="A0A1G2PE68"/>
<sequence>MRIIKLVINMVIYTISVGVMSLIAAAVVLAPVWLLHISYPFLNPLTSIGLDGFWICWYISYFTVLMFGPRIDLDSLAKLKK</sequence>
<comment type="caution">
    <text evidence="2">The sequence shown here is derived from an EMBL/GenBank/DDBJ whole genome shotgun (WGS) entry which is preliminary data.</text>
</comment>
<accession>A0A1G2PE68</accession>
<dbReference type="Proteomes" id="UP000178869">
    <property type="component" value="Unassembled WGS sequence"/>
</dbReference>
<dbReference type="EMBL" id="MHSR01000013">
    <property type="protein sequence ID" value="OHA46583.1"/>
    <property type="molecule type" value="Genomic_DNA"/>
</dbReference>
<evidence type="ECO:0000313" key="3">
    <source>
        <dbReference type="Proteomes" id="UP000178869"/>
    </source>
</evidence>
<evidence type="ECO:0000313" key="2">
    <source>
        <dbReference type="EMBL" id="OHA46583.1"/>
    </source>
</evidence>
<name>A0A1G2PE68_9BACT</name>
<gene>
    <name evidence="2" type="ORF">A2828_01600</name>
</gene>
<feature type="transmembrane region" description="Helical" evidence="1">
    <location>
        <begin position="52"/>
        <end position="71"/>
    </location>
</feature>
<proteinExistence type="predicted"/>
<keyword evidence="1" id="KW-1133">Transmembrane helix</keyword>
<organism evidence="2 3">
    <name type="scientific">Candidatus Terrybacteria bacterium RIFCSPHIGHO2_01_FULL_43_35</name>
    <dbReference type="NCBI Taxonomy" id="1802361"/>
    <lineage>
        <taxon>Bacteria</taxon>
        <taxon>Candidatus Terryibacteriota</taxon>
    </lineage>
</organism>
<reference evidence="2 3" key="1">
    <citation type="journal article" date="2016" name="Nat. Commun.">
        <title>Thousands of microbial genomes shed light on interconnected biogeochemical processes in an aquifer system.</title>
        <authorList>
            <person name="Anantharaman K."/>
            <person name="Brown C.T."/>
            <person name="Hug L.A."/>
            <person name="Sharon I."/>
            <person name="Castelle C.J."/>
            <person name="Probst A.J."/>
            <person name="Thomas B.C."/>
            <person name="Singh A."/>
            <person name="Wilkins M.J."/>
            <person name="Karaoz U."/>
            <person name="Brodie E.L."/>
            <person name="Williams K.H."/>
            <person name="Hubbard S.S."/>
            <person name="Banfield J.F."/>
        </authorList>
    </citation>
    <scope>NUCLEOTIDE SEQUENCE [LARGE SCALE GENOMIC DNA]</scope>
</reference>
<protein>
    <submittedName>
        <fullName evidence="2">Uncharacterized protein</fullName>
    </submittedName>
</protein>